<sequence length="199" mass="21311">MSRSQSSPSNTLLEASTVPESATEEVFDALARPAETNLLVVSYRDTPDAWLRDWRGFGGDLPSEVGFVHVGNATRSGAVSGATRTTGGPSSSDDGPSVVKAVSDPTDLARVGVTASEYLETWEDNARQTVVYLDSLTALLESVAFDRAFEFFHVLAGRVESVDGRGYYLLDPTAHDHRSLSAVRELADAVVDLDATSEN</sequence>
<evidence type="ECO:0000313" key="2">
    <source>
        <dbReference type="EMBL" id="MFC7078861.1"/>
    </source>
</evidence>
<name>A0ABD5WJQ3_9EURY</name>
<protein>
    <submittedName>
        <fullName evidence="2">Uncharacterized protein</fullName>
    </submittedName>
</protein>
<dbReference type="GeneID" id="79305294"/>
<feature type="compositionally biased region" description="Low complexity" evidence="1">
    <location>
        <begin position="87"/>
        <end position="97"/>
    </location>
</feature>
<evidence type="ECO:0000256" key="1">
    <source>
        <dbReference type="SAM" id="MobiDB-lite"/>
    </source>
</evidence>
<dbReference type="AlphaFoldDB" id="A0ABD5WJQ3"/>
<feature type="compositionally biased region" description="Polar residues" evidence="1">
    <location>
        <begin position="1"/>
        <end position="20"/>
    </location>
</feature>
<keyword evidence="3" id="KW-1185">Reference proteome</keyword>
<organism evidence="2 3">
    <name type="scientific">Halorussus caseinilyticus</name>
    <dbReference type="NCBI Taxonomy" id="3034025"/>
    <lineage>
        <taxon>Archaea</taxon>
        <taxon>Methanobacteriati</taxon>
        <taxon>Methanobacteriota</taxon>
        <taxon>Stenosarchaea group</taxon>
        <taxon>Halobacteria</taxon>
        <taxon>Halobacteriales</taxon>
        <taxon>Haladaptataceae</taxon>
        <taxon>Halorussus</taxon>
    </lineage>
</organism>
<dbReference type="Proteomes" id="UP001596407">
    <property type="component" value="Unassembled WGS sequence"/>
</dbReference>
<proteinExistence type="predicted"/>
<dbReference type="RefSeq" id="WP_276282531.1">
    <property type="nucleotide sequence ID" value="NZ_CP119810.1"/>
</dbReference>
<feature type="region of interest" description="Disordered" evidence="1">
    <location>
        <begin position="1"/>
        <end position="22"/>
    </location>
</feature>
<dbReference type="Pfam" id="PF24336">
    <property type="entry name" value="DUF7504"/>
    <property type="match status" value="1"/>
</dbReference>
<evidence type="ECO:0000313" key="3">
    <source>
        <dbReference type="Proteomes" id="UP001596407"/>
    </source>
</evidence>
<accession>A0ABD5WJQ3</accession>
<reference evidence="2 3" key="1">
    <citation type="journal article" date="2019" name="Int. J. Syst. Evol. Microbiol.">
        <title>The Global Catalogue of Microorganisms (GCM) 10K type strain sequencing project: providing services to taxonomists for standard genome sequencing and annotation.</title>
        <authorList>
            <consortium name="The Broad Institute Genomics Platform"/>
            <consortium name="The Broad Institute Genome Sequencing Center for Infectious Disease"/>
            <person name="Wu L."/>
            <person name="Ma J."/>
        </authorList>
    </citation>
    <scope>NUCLEOTIDE SEQUENCE [LARGE SCALE GENOMIC DNA]</scope>
    <source>
        <strain evidence="2 3">DT72</strain>
    </source>
</reference>
<dbReference type="InterPro" id="IPR055927">
    <property type="entry name" value="DUF7504"/>
</dbReference>
<feature type="region of interest" description="Disordered" evidence="1">
    <location>
        <begin position="78"/>
        <end position="98"/>
    </location>
</feature>
<gene>
    <name evidence="2" type="ORF">ACFQJ6_00650</name>
</gene>
<comment type="caution">
    <text evidence="2">The sequence shown here is derived from an EMBL/GenBank/DDBJ whole genome shotgun (WGS) entry which is preliminary data.</text>
</comment>
<dbReference type="EMBL" id="JBHSZH010000001">
    <property type="protein sequence ID" value="MFC7078861.1"/>
    <property type="molecule type" value="Genomic_DNA"/>
</dbReference>